<keyword evidence="3" id="KW-1185">Reference proteome</keyword>
<evidence type="ECO:0000313" key="2">
    <source>
        <dbReference type="EMBL" id="MTD93253.1"/>
    </source>
</evidence>
<comment type="caution">
    <text evidence="2">The sequence shown here is derived from an EMBL/GenBank/DDBJ whole genome shotgun (WGS) entry which is preliminary data.</text>
</comment>
<evidence type="ECO:0000259" key="1">
    <source>
        <dbReference type="Pfam" id="PF22400"/>
    </source>
</evidence>
<proteinExistence type="predicted"/>
<gene>
    <name evidence="2" type="ORF">GIW81_02760</name>
</gene>
<organism evidence="2 3">
    <name type="scientific">Hyphomicrobium album</name>
    <dbReference type="NCBI Taxonomy" id="2665159"/>
    <lineage>
        <taxon>Bacteria</taxon>
        <taxon>Pseudomonadati</taxon>
        <taxon>Pseudomonadota</taxon>
        <taxon>Alphaproteobacteria</taxon>
        <taxon>Hyphomicrobiales</taxon>
        <taxon>Hyphomicrobiaceae</taxon>
        <taxon>Hyphomicrobium</taxon>
    </lineage>
</organism>
<protein>
    <recommendedName>
        <fullName evidence="1">DUF6980 domain-containing protein</fullName>
    </recommendedName>
</protein>
<evidence type="ECO:0000313" key="3">
    <source>
        <dbReference type="Proteomes" id="UP000440694"/>
    </source>
</evidence>
<reference evidence="2 3" key="1">
    <citation type="submission" date="2019-11" db="EMBL/GenBank/DDBJ databases">
        <title>Identification of a novel strain.</title>
        <authorList>
            <person name="Xu Q."/>
            <person name="Wang G."/>
        </authorList>
    </citation>
    <scope>NUCLEOTIDE SEQUENCE [LARGE SCALE GENOMIC DNA]</scope>
    <source>
        <strain evidence="3">xq</strain>
    </source>
</reference>
<name>A0A6I3KFU7_9HYPH</name>
<dbReference type="Proteomes" id="UP000440694">
    <property type="component" value="Unassembled WGS sequence"/>
</dbReference>
<dbReference type="AlphaFoldDB" id="A0A6I3KFU7"/>
<dbReference type="InterPro" id="IPR053918">
    <property type="entry name" value="DUF6980"/>
</dbReference>
<accession>A0A6I3KFU7</accession>
<feature type="domain" description="DUF6980" evidence="1">
    <location>
        <begin position="1"/>
        <end position="89"/>
    </location>
</feature>
<sequence length="92" mass="10140">MQAALAFDCEQHADPFACADALVVYNEILDEYGIPVHDGGPSYVLITHCPWCGAILPEGQRDRWFDETEALGLASDASLPAKYLTRAWRTQG</sequence>
<dbReference type="EMBL" id="WMBQ01000001">
    <property type="protein sequence ID" value="MTD93253.1"/>
    <property type="molecule type" value="Genomic_DNA"/>
</dbReference>
<dbReference type="Pfam" id="PF22400">
    <property type="entry name" value="DUF6980"/>
    <property type="match status" value="1"/>
</dbReference>